<evidence type="ECO:0008006" key="3">
    <source>
        <dbReference type="Google" id="ProtNLM"/>
    </source>
</evidence>
<gene>
    <name evidence="1" type="ORF">C1871_00780</name>
</gene>
<dbReference type="AlphaFoldDB" id="A0A369NC66"/>
<dbReference type="Proteomes" id="UP000253857">
    <property type="component" value="Unassembled WGS sequence"/>
</dbReference>
<reference evidence="1 2" key="1">
    <citation type="journal article" date="2018" name="Elife">
        <title>Discovery and characterization of a prevalent human gut bacterial enzyme sufficient for the inactivation of a family of plant toxins.</title>
        <authorList>
            <person name="Koppel N."/>
            <person name="Bisanz J.E."/>
            <person name="Pandelia M.E."/>
            <person name="Turnbaugh P.J."/>
            <person name="Balskus E.P."/>
        </authorList>
    </citation>
    <scope>NUCLEOTIDE SEQUENCE [LARGE SCALE GENOMIC DNA]</scope>
    <source>
        <strain evidence="1 2">FAA1-1-60AUCSF</strain>
    </source>
</reference>
<accession>A0A369NC66</accession>
<name>A0A369NC66_EGGLN</name>
<evidence type="ECO:0000313" key="2">
    <source>
        <dbReference type="Proteomes" id="UP000253857"/>
    </source>
</evidence>
<evidence type="ECO:0000313" key="1">
    <source>
        <dbReference type="EMBL" id="RDB89036.1"/>
    </source>
</evidence>
<comment type="caution">
    <text evidence="1">The sequence shown here is derived from an EMBL/GenBank/DDBJ whole genome shotgun (WGS) entry which is preliminary data.</text>
</comment>
<sequence length="108" mass="11886">MIADEIMRASGIEHCYGGWYPKKAPAKPYAVVLDEATSRGADLKNLIEDHSVTVEVYTSKSQDPAVESVARALDAAGVPNDRSEPVWIESEKTYMTAFYYSLSVKKGI</sequence>
<proteinExistence type="predicted"/>
<dbReference type="RefSeq" id="WP_035585349.1">
    <property type="nucleotide sequence ID" value="NZ_PPTY01000001.1"/>
</dbReference>
<organism evidence="1 2">
    <name type="scientific">Eggerthella lenta</name>
    <name type="common">Eubacterium lentum</name>
    <dbReference type="NCBI Taxonomy" id="84112"/>
    <lineage>
        <taxon>Bacteria</taxon>
        <taxon>Bacillati</taxon>
        <taxon>Actinomycetota</taxon>
        <taxon>Coriobacteriia</taxon>
        <taxon>Eggerthellales</taxon>
        <taxon>Eggerthellaceae</taxon>
        <taxon>Eggerthella</taxon>
    </lineage>
</organism>
<protein>
    <recommendedName>
        <fullName evidence="3">DUF3168 domain-containing protein</fullName>
    </recommendedName>
</protein>
<dbReference type="EMBL" id="PPTY01000001">
    <property type="protein sequence ID" value="RDB89036.1"/>
    <property type="molecule type" value="Genomic_DNA"/>
</dbReference>